<dbReference type="EMBL" id="MU827312">
    <property type="protein sequence ID" value="KAJ7359998.1"/>
    <property type="molecule type" value="Genomic_DNA"/>
</dbReference>
<keyword evidence="4" id="KW-1185">Reference proteome</keyword>
<feature type="compositionally biased region" description="Basic and acidic residues" evidence="2">
    <location>
        <begin position="195"/>
        <end position="204"/>
    </location>
</feature>
<dbReference type="AlphaFoldDB" id="A0A9W9YNE7"/>
<feature type="compositionally biased region" description="Polar residues" evidence="2">
    <location>
        <begin position="286"/>
        <end position="312"/>
    </location>
</feature>
<protein>
    <submittedName>
        <fullName evidence="3">Uncharacterized protein</fullName>
    </submittedName>
</protein>
<evidence type="ECO:0000313" key="3">
    <source>
        <dbReference type="EMBL" id="KAJ7359998.1"/>
    </source>
</evidence>
<feature type="compositionally biased region" description="Acidic residues" evidence="2">
    <location>
        <begin position="160"/>
        <end position="171"/>
    </location>
</feature>
<name>A0A9W9YNE7_9CNID</name>
<feature type="region of interest" description="Disordered" evidence="2">
    <location>
        <begin position="276"/>
        <end position="312"/>
    </location>
</feature>
<organism evidence="3 4">
    <name type="scientific">Desmophyllum pertusum</name>
    <dbReference type="NCBI Taxonomy" id="174260"/>
    <lineage>
        <taxon>Eukaryota</taxon>
        <taxon>Metazoa</taxon>
        <taxon>Cnidaria</taxon>
        <taxon>Anthozoa</taxon>
        <taxon>Hexacorallia</taxon>
        <taxon>Scleractinia</taxon>
        <taxon>Caryophylliina</taxon>
        <taxon>Caryophylliidae</taxon>
        <taxon>Desmophyllum</taxon>
    </lineage>
</organism>
<accession>A0A9W9YNE7</accession>
<evidence type="ECO:0000256" key="1">
    <source>
        <dbReference type="SAM" id="Coils"/>
    </source>
</evidence>
<reference evidence="3" key="1">
    <citation type="submission" date="2023-01" db="EMBL/GenBank/DDBJ databases">
        <title>Genome assembly of the deep-sea coral Lophelia pertusa.</title>
        <authorList>
            <person name="Herrera S."/>
            <person name="Cordes E."/>
        </authorList>
    </citation>
    <scope>NUCLEOTIDE SEQUENCE</scope>
    <source>
        <strain evidence="3">USNM1676648</strain>
        <tissue evidence="3">Polyp</tissue>
    </source>
</reference>
<keyword evidence="1" id="KW-0175">Coiled coil</keyword>
<comment type="caution">
    <text evidence="3">The sequence shown here is derived from an EMBL/GenBank/DDBJ whole genome shotgun (WGS) entry which is preliminary data.</text>
</comment>
<feature type="region of interest" description="Disordered" evidence="2">
    <location>
        <begin position="147"/>
        <end position="204"/>
    </location>
</feature>
<sequence>MAAAKQVQRFQWNKGEKIENLIRCLANFKSKMEYQNSDFNADKVKQYEAIREAMARIYEEEPTFFGPPVITPLPAPDQVDENEMADIQRRQKNDKELIKKGYNRIQEKLKEIRQNFANAVTTGSRSGSGKIVLEFFDQLKQIWGGSPSTEPLSCGVSTDDFNDENENDTDPEIQCGSNSAADIGDHTRSGASQADGDKGFSEEDSQFKKDIAEAIRQSNETFAQSMQQMSMSMQQVAQGFTQSFQFLARAMFTDNPGQPPYQYPPYQAPADVSDQVRMHGPVHPTGYTQLNTSHQAQPYRYESSQPNWDGQQ</sequence>
<feature type="coiled-coil region" evidence="1">
    <location>
        <begin position="95"/>
        <end position="122"/>
    </location>
</feature>
<dbReference type="Proteomes" id="UP001163046">
    <property type="component" value="Unassembled WGS sequence"/>
</dbReference>
<evidence type="ECO:0000256" key="2">
    <source>
        <dbReference type="SAM" id="MobiDB-lite"/>
    </source>
</evidence>
<evidence type="ECO:0000313" key="4">
    <source>
        <dbReference type="Proteomes" id="UP001163046"/>
    </source>
</evidence>
<gene>
    <name evidence="3" type="ORF">OS493_019085</name>
</gene>
<proteinExistence type="predicted"/>
<dbReference type="OrthoDB" id="5982327at2759"/>